<dbReference type="EMBL" id="JAAIUW010000002">
    <property type="protein sequence ID" value="KAF7841162.1"/>
    <property type="molecule type" value="Genomic_DNA"/>
</dbReference>
<evidence type="ECO:0000259" key="2">
    <source>
        <dbReference type="PROSITE" id="PS50076"/>
    </source>
</evidence>
<feature type="compositionally biased region" description="Basic and acidic residues" evidence="1">
    <location>
        <begin position="281"/>
        <end position="325"/>
    </location>
</feature>
<dbReference type="PROSITE" id="PS50076">
    <property type="entry name" value="DNAJ_2"/>
    <property type="match status" value="1"/>
</dbReference>
<keyword evidence="4" id="KW-1185">Reference proteome</keyword>
<feature type="region of interest" description="Disordered" evidence="1">
    <location>
        <begin position="196"/>
        <end position="219"/>
    </location>
</feature>
<dbReference type="Pfam" id="PF00226">
    <property type="entry name" value="DnaJ"/>
    <property type="match status" value="1"/>
</dbReference>
<feature type="domain" description="J" evidence="2">
    <location>
        <begin position="1"/>
        <end position="60"/>
    </location>
</feature>
<feature type="region of interest" description="Disordered" evidence="1">
    <location>
        <begin position="248"/>
        <end position="371"/>
    </location>
</feature>
<dbReference type="SMART" id="SM00271">
    <property type="entry name" value="DnaJ"/>
    <property type="match status" value="1"/>
</dbReference>
<gene>
    <name evidence="3" type="ORF">G2W53_003460</name>
</gene>
<dbReference type="PANTHER" id="PTHR44240:SF34">
    <property type="entry name" value="CHAPERONE PROTEIN DNAJ 11"/>
    <property type="match status" value="1"/>
</dbReference>
<reference evidence="3" key="1">
    <citation type="submission" date="2020-09" db="EMBL/GenBank/DDBJ databases">
        <title>Genome-Enabled Discovery of Anthraquinone Biosynthesis in Senna tora.</title>
        <authorList>
            <person name="Kang S.-H."/>
            <person name="Pandey R.P."/>
            <person name="Lee C.-M."/>
            <person name="Sim J.-S."/>
            <person name="Jeong J.-T."/>
            <person name="Choi B.-S."/>
            <person name="Jung M."/>
            <person name="Ginzburg D."/>
            <person name="Zhao K."/>
            <person name="Won S.Y."/>
            <person name="Oh T.-J."/>
            <person name="Yu Y."/>
            <person name="Kim N.-H."/>
            <person name="Lee O.R."/>
            <person name="Lee T.-H."/>
            <person name="Bashyal P."/>
            <person name="Kim T.-S."/>
            <person name="Lee W.-H."/>
            <person name="Kawkins C."/>
            <person name="Kim C.-K."/>
            <person name="Kim J.S."/>
            <person name="Ahn B.O."/>
            <person name="Rhee S.Y."/>
            <person name="Sohng J.K."/>
        </authorList>
    </citation>
    <scope>NUCLEOTIDE SEQUENCE</scope>
    <source>
        <tissue evidence="3">Leaf</tissue>
    </source>
</reference>
<evidence type="ECO:0000313" key="3">
    <source>
        <dbReference type="EMBL" id="KAF7841162.1"/>
    </source>
</evidence>
<dbReference type="InterPro" id="IPR018253">
    <property type="entry name" value="DnaJ_domain_CS"/>
</dbReference>
<evidence type="ECO:0000313" key="4">
    <source>
        <dbReference type="Proteomes" id="UP000634136"/>
    </source>
</evidence>
<dbReference type="Gene3D" id="1.10.287.110">
    <property type="entry name" value="DnaJ domain"/>
    <property type="match status" value="1"/>
</dbReference>
<dbReference type="PRINTS" id="PR00625">
    <property type="entry name" value="JDOMAIN"/>
</dbReference>
<organism evidence="3 4">
    <name type="scientific">Senna tora</name>
    <dbReference type="NCBI Taxonomy" id="362788"/>
    <lineage>
        <taxon>Eukaryota</taxon>
        <taxon>Viridiplantae</taxon>
        <taxon>Streptophyta</taxon>
        <taxon>Embryophyta</taxon>
        <taxon>Tracheophyta</taxon>
        <taxon>Spermatophyta</taxon>
        <taxon>Magnoliopsida</taxon>
        <taxon>eudicotyledons</taxon>
        <taxon>Gunneridae</taxon>
        <taxon>Pentapetalae</taxon>
        <taxon>rosids</taxon>
        <taxon>fabids</taxon>
        <taxon>Fabales</taxon>
        <taxon>Fabaceae</taxon>
        <taxon>Caesalpinioideae</taxon>
        <taxon>Cassia clade</taxon>
        <taxon>Senna</taxon>
    </lineage>
</organism>
<dbReference type="InterPro" id="IPR001623">
    <property type="entry name" value="DnaJ_domain"/>
</dbReference>
<accession>A0A834XB28</accession>
<dbReference type="SUPFAM" id="SSF46565">
    <property type="entry name" value="Chaperone J-domain"/>
    <property type="match status" value="1"/>
</dbReference>
<dbReference type="InterPro" id="IPR052276">
    <property type="entry name" value="Diphthamide-biosynth_chaperone"/>
</dbReference>
<comment type="caution">
    <text evidence="3">The sequence shown here is derived from an EMBL/GenBank/DDBJ whole genome shotgun (WGS) entry which is preliminary data.</text>
</comment>
<feature type="compositionally biased region" description="Basic and acidic residues" evidence="1">
    <location>
        <begin position="206"/>
        <end position="219"/>
    </location>
</feature>
<protein>
    <submittedName>
        <fullName evidence="3">Acylamino-acid-releasing enzyme</fullName>
    </submittedName>
</protein>
<dbReference type="CDD" id="cd06257">
    <property type="entry name" value="DnaJ"/>
    <property type="match status" value="1"/>
</dbReference>
<dbReference type="InterPro" id="IPR036869">
    <property type="entry name" value="J_dom_sf"/>
</dbReference>
<dbReference type="PROSITE" id="PS00636">
    <property type="entry name" value="DNAJ_1"/>
    <property type="match status" value="1"/>
</dbReference>
<name>A0A834XB28_9FABA</name>
<sequence>MAASCGEIKRAYRKLARTYHPDVVVGMKQKENSANEFMKIHSAYSTLSDPNKRAQYDRAICRHTRLCENDITISSSSYHQAYPQASHKWETDQCCSNSVKIKRNNGGFWKIGKLFRKKKEKDRDCERSVNGGGFDERSDTWMADHGGISRSRSLCNFRNGGLLFESEDGRDSILSGARSSISVARSSGVNAGLVMDSGRRNGYSEAEPRRSGFDGEKKDSFMEVDGGGGIYGLDFSSDSKPEFPTAAKLGSNNLEVTHSKEATQQRSNKLGSSKKSQIGCQRKDSMVNKERNESTVKLQTKESKVKLQTKESKTNKETEKQKYEGTPECIRNIRPPLIKQIMQEKNQKKARKGRIRPRGNKDEEAENYLGG</sequence>
<dbReference type="AlphaFoldDB" id="A0A834XB28"/>
<feature type="compositionally biased region" description="Polar residues" evidence="1">
    <location>
        <begin position="264"/>
        <end position="279"/>
    </location>
</feature>
<evidence type="ECO:0000256" key="1">
    <source>
        <dbReference type="SAM" id="MobiDB-lite"/>
    </source>
</evidence>
<dbReference type="Proteomes" id="UP000634136">
    <property type="component" value="Unassembled WGS sequence"/>
</dbReference>
<dbReference type="OrthoDB" id="1931940at2759"/>
<feature type="compositionally biased region" description="Basic residues" evidence="1">
    <location>
        <begin position="348"/>
        <end position="358"/>
    </location>
</feature>
<proteinExistence type="predicted"/>
<dbReference type="PANTHER" id="PTHR44240">
    <property type="entry name" value="DNAJ DOMAIN (PROKARYOTIC HEAT SHOCK PROTEIN)-RELATED"/>
    <property type="match status" value="1"/>
</dbReference>